<organism evidence="2">
    <name type="scientific">bioreactor metagenome</name>
    <dbReference type="NCBI Taxonomy" id="1076179"/>
    <lineage>
        <taxon>unclassified sequences</taxon>
        <taxon>metagenomes</taxon>
        <taxon>ecological metagenomes</taxon>
    </lineage>
</organism>
<dbReference type="EMBL" id="VSSQ01086584">
    <property type="protein sequence ID" value="MPN33866.1"/>
    <property type="molecule type" value="Genomic_DNA"/>
</dbReference>
<evidence type="ECO:0000313" key="2">
    <source>
        <dbReference type="EMBL" id="MPN33866.1"/>
    </source>
</evidence>
<feature type="transmembrane region" description="Helical" evidence="1">
    <location>
        <begin position="23"/>
        <end position="46"/>
    </location>
</feature>
<proteinExistence type="predicted"/>
<keyword evidence="1" id="KW-1133">Transmembrane helix</keyword>
<gene>
    <name evidence="2" type="ORF">SDC9_181358</name>
</gene>
<evidence type="ECO:0000256" key="1">
    <source>
        <dbReference type="SAM" id="Phobius"/>
    </source>
</evidence>
<keyword evidence="1" id="KW-0812">Transmembrane</keyword>
<feature type="transmembrane region" description="Helical" evidence="1">
    <location>
        <begin position="58"/>
        <end position="81"/>
    </location>
</feature>
<name>A0A645H5V3_9ZZZZ</name>
<reference evidence="2" key="1">
    <citation type="submission" date="2019-08" db="EMBL/GenBank/DDBJ databases">
        <authorList>
            <person name="Kucharzyk K."/>
            <person name="Murdoch R.W."/>
            <person name="Higgins S."/>
            <person name="Loffler F."/>
        </authorList>
    </citation>
    <scope>NUCLEOTIDE SEQUENCE</scope>
</reference>
<keyword evidence="1" id="KW-0472">Membrane</keyword>
<dbReference type="AlphaFoldDB" id="A0A645H5V3"/>
<protein>
    <submittedName>
        <fullName evidence="2">Uncharacterized protein</fullName>
    </submittedName>
</protein>
<sequence>MATAILPIIMMMNVIVKNIGSNYMLLVILLTSLVNAAIFVGALVGMSLTPPKLPVKKIFYIFCIIGSIIHPIVMFAIYIWYGGG</sequence>
<comment type="caution">
    <text evidence="2">The sequence shown here is derived from an EMBL/GenBank/DDBJ whole genome shotgun (WGS) entry which is preliminary data.</text>
</comment>
<accession>A0A645H5V3</accession>